<dbReference type="EMBL" id="PPDB01000001">
    <property type="protein sequence ID" value="PQL21030.1"/>
    <property type="molecule type" value="Genomic_DNA"/>
</dbReference>
<dbReference type="Proteomes" id="UP000237916">
    <property type="component" value="Unassembled WGS sequence"/>
</dbReference>
<organism evidence="1 2">
    <name type="scientific">Veillonella denticariosi JCM 15641</name>
    <dbReference type="NCBI Taxonomy" id="1298594"/>
    <lineage>
        <taxon>Bacteria</taxon>
        <taxon>Bacillati</taxon>
        <taxon>Bacillota</taxon>
        <taxon>Negativicutes</taxon>
        <taxon>Veillonellales</taxon>
        <taxon>Veillonellaceae</taxon>
        <taxon>Veillonella</taxon>
    </lineage>
</organism>
<dbReference type="STRING" id="1298594.GCA_001312465_01275"/>
<name>A0A2S7ZCT0_9FIRM</name>
<dbReference type="OrthoDB" id="5194526at2"/>
<sequence>MTEEEIQKKLGRHLFLKNITIPNITMHGDGRGKGQYEADLIYFNLKARVITEVEIKISIQDFRADFKKKRYHDHLHVGYLYYAIPQDLYEDHKDEIESLLGDAGLIVVNLFQNKGEAVKYIKRAKKRKNVRLLNESDVMNYLRIGCMKWVNR</sequence>
<reference evidence="1 2" key="1">
    <citation type="submission" date="2018-01" db="EMBL/GenBank/DDBJ databases">
        <title>Draft genome sequences of clinical isolates and type strains of oral Veillonella including Veillonella infantum sp., nov.</title>
        <authorList>
            <person name="Mashima I."/>
            <person name="Liao Y.-C."/>
            <person name="Sabharwal A."/>
            <person name="Haase E.M."/>
            <person name="Nakazawa F."/>
            <person name="Scannapieco F.A."/>
        </authorList>
    </citation>
    <scope>NUCLEOTIDE SEQUENCE [LARGE SCALE GENOMIC DNA]</scope>
    <source>
        <strain evidence="1 2">JCM 15641</strain>
    </source>
</reference>
<dbReference type="InterPro" id="IPR009394">
    <property type="entry name" value="MmcB-like"/>
</dbReference>
<gene>
    <name evidence="1" type="ORF">VEHSUH05_01005</name>
</gene>
<evidence type="ECO:0000313" key="1">
    <source>
        <dbReference type="EMBL" id="PQL21030.1"/>
    </source>
</evidence>
<evidence type="ECO:0000313" key="2">
    <source>
        <dbReference type="Proteomes" id="UP000237916"/>
    </source>
</evidence>
<keyword evidence="2" id="KW-1185">Reference proteome</keyword>
<proteinExistence type="predicted"/>
<dbReference type="Pfam" id="PF06319">
    <property type="entry name" value="MmcB-like"/>
    <property type="match status" value="1"/>
</dbReference>
<accession>A0A2S7ZCT0</accession>
<dbReference type="AlphaFoldDB" id="A0A2S7ZCT0"/>
<comment type="caution">
    <text evidence="1">The sequence shown here is derived from an EMBL/GenBank/DDBJ whole genome shotgun (WGS) entry which is preliminary data.</text>
</comment>
<dbReference type="RefSeq" id="WP_054674014.1">
    <property type="nucleotide sequence ID" value="NZ_PPDB01000001.1"/>
</dbReference>
<protein>
    <submittedName>
        <fullName evidence="1">DNA repair protein MmcB-related protein</fullName>
    </submittedName>
</protein>